<dbReference type="STRING" id="225164.V3ZTJ9"/>
<dbReference type="CTD" id="20251694"/>
<evidence type="ECO:0000256" key="2">
    <source>
        <dbReference type="ARBA" id="ARBA00023157"/>
    </source>
</evidence>
<evidence type="ECO:0000256" key="1">
    <source>
        <dbReference type="ARBA" id="ARBA00022679"/>
    </source>
</evidence>
<keyword evidence="1" id="KW-0808">Transferase</keyword>
<sequence length="383" mass="44549">INVPKSHETPVSRRIPDTRPYECRKISYTNPTLPSVSVIIPLHDEPWSTLLRTLHSILERTSDEYLEEIILVDDQSNLEFLKRNLTIYVRELSPKIQIIRSDYRLGTMKCRMYGAAQAKGRVVMFLDSHTEVNVGWLEPILWEIYKNRKTIIQPAVDIIDPETFKYENYMNNMRGDFEWTMGFTFAPLPPRQLAGRNPSDPIITPAIVGCSFAVERNYFFEIGGLDSGMKTWGAEDVELAIRTWLCGGNVKILECSRVGHIFKKGHPFHVDYSELLFNERRIAELWLDDYKHIFYSVHEGRISPPSNYSDFTDMMELKERLKCRKFDWFLKTIFPELLVPPKNSVRFGKVKNEASYMCIGITDLPDASPLEMRDCWGYESNQI</sequence>
<dbReference type="Pfam" id="PF00535">
    <property type="entry name" value="Glycos_transf_2"/>
    <property type="match status" value="1"/>
</dbReference>
<dbReference type="GO" id="GO:0005112">
    <property type="term" value="F:Notch binding"/>
    <property type="evidence" value="ECO:0007669"/>
    <property type="project" value="TreeGrafter"/>
</dbReference>
<organism evidence="5 6">
    <name type="scientific">Lottia gigantea</name>
    <name type="common">Giant owl limpet</name>
    <dbReference type="NCBI Taxonomy" id="225164"/>
    <lineage>
        <taxon>Eukaryota</taxon>
        <taxon>Metazoa</taxon>
        <taxon>Spiralia</taxon>
        <taxon>Lophotrochozoa</taxon>
        <taxon>Mollusca</taxon>
        <taxon>Gastropoda</taxon>
        <taxon>Patellogastropoda</taxon>
        <taxon>Lottioidea</taxon>
        <taxon>Lottiidae</taxon>
        <taxon>Lottia</taxon>
    </lineage>
</organism>
<evidence type="ECO:0000259" key="4">
    <source>
        <dbReference type="Pfam" id="PF02709"/>
    </source>
</evidence>
<dbReference type="SUPFAM" id="SSF53448">
    <property type="entry name" value="Nucleotide-diphospho-sugar transferases"/>
    <property type="match status" value="1"/>
</dbReference>
<dbReference type="AlphaFoldDB" id="V3ZTJ9"/>
<dbReference type="RefSeq" id="XP_009063461.1">
    <property type="nucleotide sequence ID" value="XM_009065213.1"/>
</dbReference>
<dbReference type="HOGENOM" id="CLU_013477_0_0_1"/>
<dbReference type="OMA" id="FVVHREY"/>
<proteinExistence type="predicted"/>
<name>V3ZTJ9_LOTGI</name>
<dbReference type="EMBL" id="KB203251">
    <property type="protein sequence ID" value="ESO85850.1"/>
    <property type="molecule type" value="Genomic_DNA"/>
</dbReference>
<reference evidence="5 6" key="1">
    <citation type="journal article" date="2013" name="Nature">
        <title>Insights into bilaterian evolution from three spiralian genomes.</title>
        <authorList>
            <person name="Simakov O."/>
            <person name="Marletaz F."/>
            <person name="Cho S.J."/>
            <person name="Edsinger-Gonzales E."/>
            <person name="Havlak P."/>
            <person name="Hellsten U."/>
            <person name="Kuo D.H."/>
            <person name="Larsson T."/>
            <person name="Lv J."/>
            <person name="Arendt D."/>
            <person name="Savage R."/>
            <person name="Osoegawa K."/>
            <person name="de Jong P."/>
            <person name="Grimwood J."/>
            <person name="Chapman J.A."/>
            <person name="Shapiro H."/>
            <person name="Aerts A."/>
            <person name="Otillar R.P."/>
            <person name="Terry A.Y."/>
            <person name="Boore J.L."/>
            <person name="Grigoriev I.V."/>
            <person name="Lindberg D.R."/>
            <person name="Seaver E.C."/>
            <person name="Weisblat D.A."/>
            <person name="Putnam N.H."/>
            <person name="Rokhsar D.S."/>
        </authorList>
    </citation>
    <scope>NUCLEOTIDE SEQUENCE [LARGE SCALE GENOMIC DNA]</scope>
</reference>
<dbReference type="InterPro" id="IPR001173">
    <property type="entry name" value="Glyco_trans_2-like"/>
</dbReference>
<protein>
    <recommendedName>
        <fullName evidence="7">Glycosyltransferase 2-like domain-containing protein</fullName>
    </recommendedName>
</protein>
<dbReference type="Gene3D" id="3.90.550.10">
    <property type="entry name" value="Spore Coat Polysaccharide Biosynthesis Protein SpsA, Chain A"/>
    <property type="match status" value="1"/>
</dbReference>
<dbReference type="GO" id="GO:0004653">
    <property type="term" value="F:polypeptide N-acetylgalactosaminyltransferase activity"/>
    <property type="evidence" value="ECO:0007669"/>
    <property type="project" value="TreeGrafter"/>
</dbReference>
<feature type="non-terminal residue" evidence="5">
    <location>
        <position position="383"/>
    </location>
</feature>
<evidence type="ECO:0000313" key="6">
    <source>
        <dbReference type="Proteomes" id="UP000030746"/>
    </source>
</evidence>
<dbReference type="OrthoDB" id="6057956at2759"/>
<evidence type="ECO:0000259" key="3">
    <source>
        <dbReference type="Pfam" id="PF00535"/>
    </source>
</evidence>
<dbReference type="GeneID" id="20251694"/>
<dbReference type="PANTHER" id="PTHR11675">
    <property type="entry name" value="N-ACETYLGALACTOSAMINYLTRANSFERASE"/>
    <property type="match status" value="1"/>
</dbReference>
<gene>
    <name evidence="5" type="ORF">LOTGIDRAFT_64054</name>
</gene>
<keyword evidence="2" id="KW-1015">Disulfide bond</keyword>
<dbReference type="GO" id="GO:0008593">
    <property type="term" value="P:regulation of Notch signaling pathway"/>
    <property type="evidence" value="ECO:0007669"/>
    <property type="project" value="TreeGrafter"/>
</dbReference>
<dbReference type="Pfam" id="PF02709">
    <property type="entry name" value="Glyco_transf_7C"/>
    <property type="match status" value="1"/>
</dbReference>
<dbReference type="KEGG" id="lgi:LOTGIDRAFT_64054"/>
<dbReference type="InterPro" id="IPR027791">
    <property type="entry name" value="Galactosyl_T_C"/>
</dbReference>
<keyword evidence="6" id="KW-1185">Reference proteome</keyword>
<dbReference type="PANTHER" id="PTHR11675:SF63">
    <property type="entry name" value="POLYPEPTIDE N-ACETYLGALACTOSAMINYLTRANSFERASE"/>
    <property type="match status" value="1"/>
</dbReference>
<accession>V3ZTJ9</accession>
<feature type="non-terminal residue" evidence="5">
    <location>
        <position position="1"/>
    </location>
</feature>
<evidence type="ECO:0008006" key="7">
    <source>
        <dbReference type="Google" id="ProtNLM"/>
    </source>
</evidence>
<dbReference type="GO" id="GO:0006493">
    <property type="term" value="P:protein O-linked glycosylation"/>
    <property type="evidence" value="ECO:0007669"/>
    <property type="project" value="TreeGrafter"/>
</dbReference>
<dbReference type="GO" id="GO:0005794">
    <property type="term" value="C:Golgi apparatus"/>
    <property type="evidence" value="ECO:0007669"/>
    <property type="project" value="TreeGrafter"/>
</dbReference>
<evidence type="ECO:0000313" key="5">
    <source>
        <dbReference type="EMBL" id="ESO85850.1"/>
    </source>
</evidence>
<feature type="domain" description="Galactosyltransferase C-terminal" evidence="4">
    <location>
        <begin position="205"/>
        <end position="262"/>
    </location>
</feature>
<dbReference type="InterPro" id="IPR029044">
    <property type="entry name" value="Nucleotide-diphossugar_trans"/>
</dbReference>
<dbReference type="Proteomes" id="UP000030746">
    <property type="component" value="Unassembled WGS sequence"/>
</dbReference>
<feature type="domain" description="Glycosyltransferase 2-like" evidence="3">
    <location>
        <begin position="37"/>
        <end position="187"/>
    </location>
</feature>